<keyword evidence="2" id="KW-1133">Transmembrane helix</keyword>
<name>A0AAN8Q5S4_PATCE</name>
<dbReference type="AlphaFoldDB" id="A0AAN8Q5S4"/>
<accession>A0AAN8Q5S4</accession>
<reference evidence="3 4" key="1">
    <citation type="submission" date="2024-01" db="EMBL/GenBank/DDBJ databases">
        <title>The genome of the rayed Mediterranean limpet Patella caerulea (Linnaeus, 1758).</title>
        <authorList>
            <person name="Anh-Thu Weber A."/>
            <person name="Halstead-Nussloch G."/>
        </authorList>
    </citation>
    <scope>NUCLEOTIDE SEQUENCE [LARGE SCALE GENOMIC DNA]</scope>
    <source>
        <strain evidence="3">AATW-2023a</strain>
        <tissue evidence="3">Whole specimen</tissue>
    </source>
</reference>
<feature type="transmembrane region" description="Helical" evidence="2">
    <location>
        <begin position="326"/>
        <end position="350"/>
    </location>
</feature>
<evidence type="ECO:0000256" key="2">
    <source>
        <dbReference type="SAM" id="Phobius"/>
    </source>
</evidence>
<keyword evidence="2" id="KW-0472">Membrane</keyword>
<sequence>MSRYTPEKPSPLARHPLTRSRSKDHLNTKTPLTPLQHLKRKFEHELEKKVKAPKRDEISPVLYNLRNTPVKTLKEKQQILVEKHNDTKQRCDQINIGGGISLWPQMENMRLTEREIIRLLLSCICLVFTLFFIFHKFHGSSLSSLKSFNQELKRFSLRHTVVIDQDYKTFRNSIMSWHQDFRILIRRIEVDFDMSSLSPAYQIFLLLYVVAIIVLVYFLVDNIFSKNKLSPRRIKNWVRLLVLVSTWSLLISYWLTCAYRLEQLVHNNILRLSEVMGDVIETEFNLDIYKNILTYWRTKCLLPTSHGIILILGAVPVRDVVFYLQYYSIPILTIILTPIGKLIIALIDIYSIKTF</sequence>
<organism evidence="3 4">
    <name type="scientific">Patella caerulea</name>
    <name type="common">Rayed Mediterranean limpet</name>
    <dbReference type="NCBI Taxonomy" id="87958"/>
    <lineage>
        <taxon>Eukaryota</taxon>
        <taxon>Metazoa</taxon>
        <taxon>Spiralia</taxon>
        <taxon>Lophotrochozoa</taxon>
        <taxon>Mollusca</taxon>
        <taxon>Gastropoda</taxon>
        <taxon>Patellogastropoda</taxon>
        <taxon>Patelloidea</taxon>
        <taxon>Patellidae</taxon>
        <taxon>Patella</taxon>
    </lineage>
</organism>
<gene>
    <name evidence="3" type="ORF">SNE40_004661</name>
</gene>
<evidence type="ECO:0000256" key="1">
    <source>
        <dbReference type="SAM" id="MobiDB-lite"/>
    </source>
</evidence>
<keyword evidence="4" id="KW-1185">Reference proteome</keyword>
<evidence type="ECO:0000313" key="3">
    <source>
        <dbReference type="EMBL" id="KAK6188498.1"/>
    </source>
</evidence>
<protein>
    <submittedName>
        <fullName evidence="3">Uncharacterized protein</fullName>
    </submittedName>
</protein>
<feature type="transmembrane region" description="Helical" evidence="2">
    <location>
        <begin position="200"/>
        <end position="220"/>
    </location>
</feature>
<dbReference type="EMBL" id="JAZGQO010000003">
    <property type="protein sequence ID" value="KAK6188498.1"/>
    <property type="molecule type" value="Genomic_DNA"/>
</dbReference>
<dbReference type="Proteomes" id="UP001347796">
    <property type="component" value="Unassembled WGS sequence"/>
</dbReference>
<proteinExistence type="predicted"/>
<evidence type="ECO:0000313" key="4">
    <source>
        <dbReference type="Proteomes" id="UP001347796"/>
    </source>
</evidence>
<feature type="transmembrane region" description="Helical" evidence="2">
    <location>
        <begin position="240"/>
        <end position="261"/>
    </location>
</feature>
<comment type="caution">
    <text evidence="3">The sequence shown here is derived from an EMBL/GenBank/DDBJ whole genome shotgun (WGS) entry which is preliminary data.</text>
</comment>
<feature type="transmembrane region" description="Helical" evidence="2">
    <location>
        <begin position="116"/>
        <end position="134"/>
    </location>
</feature>
<keyword evidence="2" id="KW-0812">Transmembrane</keyword>
<feature type="region of interest" description="Disordered" evidence="1">
    <location>
        <begin position="1"/>
        <end position="33"/>
    </location>
</feature>